<organism evidence="1 2">
    <name type="scientific">Steinernema glaseri</name>
    <dbReference type="NCBI Taxonomy" id="37863"/>
    <lineage>
        <taxon>Eukaryota</taxon>
        <taxon>Metazoa</taxon>
        <taxon>Ecdysozoa</taxon>
        <taxon>Nematoda</taxon>
        <taxon>Chromadorea</taxon>
        <taxon>Rhabditida</taxon>
        <taxon>Tylenchina</taxon>
        <taxon>Panagrolaimomorpha</taxon>
        <taxon>Strongyloidoidea</taxon>
        <taxon>Steinernematidae</taxon>
        <taxon>Steinernema</taxon>
    </lineage>
</organism>
<sequence length="276" mass="32535">MSVLPNTIIYEILKNYYRDEVEKVKEVSEEWSGLMDGILQVREKYNLDLSINDGLKYFFYNEATFDMLAQLDEEQSKKLGELSIIDSQQMEDYDVPNTFAVDLNEASPFSKLQFPRLHVKKHYGDFKIVQQLVPTHFEEIEIYDCFFDSFFPFPDTLKRLHIEDCYFNLREDCNNLIDFLMKMTWETVFLRKVDRMGPLEHMVVEAWVKAEDPQLKHFSSGVFDIQWDIFGEIKHMGERIDESTILVPHSKLNKKLRLKISRIGAGLAVLEAECFE</sequence>
<evidence type="ECO:0000313" key="2">
    <source>
        <dbReference type="WBParaSite" id="L893_g17122.t1"/>
    </source>
</evidence>
<name>A0A1I7YK66_9BILA</name>
<accession>A0A1I7YK66</accession>
<evidence type="ECO:0000313" key="1">
    <source>
        <dbReference type="Proteomes" id="UP000095287"/>
    </source>
</evidence>
<dbReference type="WBParaSite" id="L893_g17122.t1">
    <property type="protein sequence ID" value="L893_g17122.t1"/>
    <property type="gene ID" value="L893_g17122"/>
</dbReference>
<reference evidence="2" key="1">
    <citation type="submission" date="2016-11" db="UniProtKB">
        <authorList>
            <consortium name="WormBaseParasite"/>
        </authorList>
    </citation>
    <scope>IDENTIFICATION</scope>
</reference>
<dbReference type="AlphaFoldDB" id="A0A1I7YK66"/>
<proteinExistence type="predicted"/>
<dbReference type="Proteomes" id="UP000095287">
    <property type="component" value="Unplaced"/>
</dbReference>
<keyword evidence="1" id="KW-1185">Reference proteome</keyword>
<protein>
    <submittedName>
        <fullName evidence="2">F-box domain-containing protein</fullName>
    </submittedName>
</protein>